<dbReference type="Pfam" id="PF09504">
    <property type="entry name" value="RE_Bsp6I"/>
    <property type="match status" value="1"/>
</dbReference>
<dbReference type="AlphaFoldDB" id="A0A6C0K5M1"/>
<proteinExistence type="predicted"/>
<evidence type="ECO:0000313" key="1">
    <source>
        <dbReference type="EMBL" id="QHU11548.1"/>
    </source>
</evidence>
<accession>A0A6C0K5M1</accession>
<sequence>MDSFITPETETVVVKPKCKALKKNGEACPHLAKHDEFCGQHKPKTEEDLQRKKENAAKKLAEKMAMPDLYTEEILREEFQTHREYVLKRKQTKEKTGLDIRMPNMPEDISENITKFIIHHHVGDTSSKWTKGIKGKGPKITGDLISEIEKTQEVKCFTSDGPTSFGPKEKWDVIYFLDAREWLNGRFVLWRVVLKNVSDTWKAVKMNKDQTHEYQSEEGRRPRITWESLYPQINAYAENVFDGTFEDIFTVKKEKSSNDEWESVVIITKEG</sequence>
<dbReference type="EMBL" id="MN740786">
    <property type="protein sequence ID" value="QHU11548.1"/>
    <property type="molecule type" value="Genomic_DNA"/>
</dbReference>
<protein>
    <submittedName>
        <fullName evidence="1">Uncharacterized protein</fullName>
    </submittedName>
</protein>
<dbReference type="InterPro" id="IPR019037">
    <property type="entry name" value="Restrct_endonuc_II_Bsp6I"/>
</dbReference>
<organism evidence="1">
    <name type="scientific">viral metagenome</name>
    <dbReference type="NCBI Taxonomy" id="1070528"/>
    <lineage>
        <taxon>unclassified sequences</taxon>
        <taxon>metagenomes</taxon>
        <taxon>organismal metagenomes</taxon>
    </lineage>
</organism>
<name>A0A6C0K5M1_9ZZZZ</name>
<reference evidence="1" key="1">
    <citation type="journal article" date="2020" name="Nature">
        <title>Giant virus diversity and host interactions through global metagenomics.</title>
        <authorList>
            <person name="Schulz F."/>
            <person name="Roux S."/>
            <person name="Paez-Espino D."/>
            <person name="Jungbluth S."/>
            <person name="Walsh D.A."/>
            <person name="Denef V.J."/>
            <person name="McMahon K.D."/>
            <person name="Konstantinidis K.T."/>
            <person name="Eloe-Fadrosh E.A."/>
            <person name="Kyrpides N.C."/>
            <person name="Woyke T."/>
        </authorList>
    </citation>
    <scope>NUCLEOTIDE SEQUENCE</scope>
    <source>
        <strain evidence="1">GVMAG-S-1101169-75</strain>
    </source>
</reference>